<gene>
    <name evidence="1" type="ORF">TRN7648_03589</name>
</gene>
<name>A0A0P1GII9_9RHOB</name>
<reference evidence="1 2" key="1">
    <citation type="submission" date="2015-09" db="EMBL/GenBank/DDBJ databases">
        <authorList>
            <consortium name="Swine Surveillance"/>
        </authorList>
    </citation>
    <scope>NUCLEOTIDE SEQUENCE [LARGE SCALE GENOMIC DNA]</scope>
    <source>
        <strain evidence="1 2">CECT 7648</strain>
    </source>
</reference>
<evidence type="ECO:0000313" key="2">
    <source>
        <dbReference type="Proteomes" id="UP000054935"/>
    </source>
</evidence>
<accession>A0A0P1GII9</accession>
<sequence length="186" mass="20648">MSEITVDQQEMSLGLTLRRDLESGEWFVDLIETRTPALRNATHFSQRLRIHEVFAAEFLDLLLSYLPETLEQRVMSVSGTVLEMKGFVAQGLRVLAQNARADAQIVLVRIKKIIGRTYTFLLPQHRPDVAPFMCADLRLVDARHGQGVSASEIDAKTTAGSVAFTDNSVVSADRAICGTHHETTIP</sequence>
<keyword evidence="2" id="KW-1185">Reference proteome</keyword>
<dbReference type="RefSeq" id="WP_058248994.1">
    <property type="nucleotide sequence ID" value="NZ_CYSE01000008.1"/>
</dbReference>
<evidence type="ECO:0000313" key="1">
    <source>
        <dbReference type="EMBL" id="CUH81670.1"/>
    </source>
</evidence>
<dbReference type="AlphaFoldDB" id="A0A0P1GII9"/>
<dbReference type="EMBL" id="CYSE01000008">
    <property type="protein sequence ID" value="CUH81670.1"/>
    <property type="molecule type" value="Genomic_DNA"/>
</dbReference>
<organism evidence="1 2">
    <name type="scientific">Tropicibacter naphthalenivorans</name>
    <dbReference type="NCBI Taxonomy" id="441103"/>
    <lineage>
        <taxon>Bacteria</taxon>
        <taxon>Pseudomonadati</taxon>
        <taxon>Pseudomonadota</taxon>
        <taxon>Alphaproteobacteria</taxon>
        <taxon>Rhodobacterales</taxon>
        <taxon>Roseobacteraceae</taxon>
        <taxon>Tropicibacter</taxon>
    </lineage>
</organism>
<protein>
    <submittedName>
        <fullName evidence="1">Uncharacterized protein</fullName>
    </submittedName>
</protein>
<proteinExistence type="predicted"/>
<dbReference type="Proteomes" id="UP000054935">
    <property type="component" value="Unassembled WGS sequence"/>
</dbReference>